<protein>
    <submittedName>
        <fullName evidence="1">Uncharacterized protein</fullName>
    </submittedName>
</protein>
<sequence>MSYSLRKRRRISKIAKRKYNKTRRCKKSRKQHGGSNFILKIEGLLNNFNFYTEREKNTLMKKLISTQWRYEENPRYKNILINKLNLALNSTDSTPDEKKIFIYKLFDFWVHPERYHQVASNQ</sequence>
<dbReference type="EMBL" id="MN738948">
    <property type="protein sequence ID" value="QHT32774.1"/>
    <property type="molecule type" value="Genomic_DNA"/>
</dbReference>
<dbReference type="AlphaFoldDB" id="A0A6C0EUA9"/>
<evidence type="ECO:0000313" key="1">
    <source>
        <dbReference type="EMBL" id="QHT32774.1"/>
    </source>
</evidence>
<proteinExistence type="predicted"/>
<reference evidence="1" key="1">
    <citation type="journal article" date="2020" name="Nature">
        <title>Giant virus diversity and host interactions through global metagenomics.</title>
        <authorList>
            <person name="Schulz F."/>
            <person name="Roux S."/>
            <person name="Paez-Espino D."/>
            <person name="Jungbluth S."/>
            <person name="Walsh D.A."/>
            <person name="Denef V.J."/>
            <person name="McMahon K.D."/>
            <person name="Konstantinidis K.T."/>
            <person name="Eloe-Fadrosh E.A."/>
            <person name="Kyrpides N.C."/>
            <person name="Woyke T."/>
        </authorList>
    </citation>
    <scope>NUCLEOTIDE SEQUENCE</scope>
    <source>
        <strain evidence="1">GVMAG-M-3300009161-30</strain>
    </source>
</reference>
<accession>A0A6C0EUA9</accession>
<organism evidence="1">
    <name type="scientific">viral metagenome</name>
    <dbReference type="NCBI Taxonomy" id="1070528"/>
    <lineage>
        <taxon>unclassified sequences</taxon>
        <taxon>metagenomes</taxon>
        <taxon>organismal metagenomes</taxon>
    </lineage>
</organism>
<name>A0A6C0EUA9_9ZZZZ</name>